<feature type="compositionally biased region" description="Polar residues" evidence="8">
    <location>
        <begin position="448"/>
        <end position="464"/>
    </location>
</feature>
<dbReference type="InterPro" id="IPR032940">
    <property type="entry name" value="CAMSAP"/>
</dbReference>
<feature type="region of interest" description="Disordered" evidence="8">
    <location>
        <begin position="1033"/>
        <end position="1069"/>
    </location>
</feature>
<reference evidence="11 12" key="1">
    <citation type="submission" date="2019-08" db="EMBL/GenBank/DDBJ databases">
        <title>Whole genome of Aphis craccivora.</title>
        <authorList>
            <person name="Voronova N.V."/>
            <person name="Shulinski R.S."/>
            <person name="Bandarenka Y.V."/>
            <person name="Zhorov D.G."/>
            <person name="Warner D."/>
        </authorList>
    </citation>
    <scope>NUCLEOTIDE SEQUENCE [LARGE SCALE GENOMIC DNA]</scope>
    <source>
        <strain evidence="11">180601</strain>
        <tissue evidence="11">Whole Body</tissue>
    </source>
</reference>
<evidence type="ECO:0000313" key="11">
    <source>
        <dbReference type="EMBL" id="KAF0767447.1"/>
    </source>
</evidence>
<dbReference type="InterPro" id="IPR058042">
    <property type="entry name" value="CAMSAP_N"/>
</dbReference>
<dbReference type="InterPro" id="IPR001715">
    <property type="entry name" value="CH_dom"/>
</dbReference>
<organism evidence="11 12">
    <name type="scientific">Aphis craccivora</name>
    <name type="common">Cowpea aphid</name>
    <dbReference type="NCBI Taxonomy" id="307492"/>
    <lineage>
        <taxon>Eukaryota</taxon>
        <taxon>Metazoa</taxon>
        <taxon>Ecdysozoa</taxon>
        <taxon>Arthropoda</taxon>
        <taxon>Hexapoda</taxon>
        <taxon>Insecta</taxon>
        <taxon>Pterygota</taxon>
        <taxon>Neoptera</taxon>
        <taxon>Paraneoptera</taxon>
        <taxon>Hemiptera</taxon>
        <taxon>Sternorrhyncha</taxon>
        <taxon>Aphidomorpha</taxon>
        <taxon>Aphidoidea</taxon>
        <taxon>Aphididae</taxon>
        <taxon>Aphidini</taxon>
        <taxon>Aphis</taxon>
        <taxon>Aphis</taxon>
    </lineage>
</organism>
<comment type="caution">
    <text evidence="11">The sequence shown here is derived from an EMBL/GenBank/DDBJ whole genome shotgun (WGS) entry which is preliminary data.</text>
</comment>
<feature type="compositionally biased region" description="Polar residues" evidence="8">
    <location>
        <begin position="915"/>
        <end position="939"/>
    </location>
</feature>
<accession>A0A6G0ZA15</accession>
<feature type="domain" description="CKK" evidence="10">
    <location>
        <begin position="1490"/>
        <end position="1624"/>
    </location>
</feature>
<feature type="region of interest" description="Disordered" evidence="8">
    <location>
        <begin position="890"/>
        <end position="1001"/>
    </location>
</feature>
<keyword evidence="2" id="KW-0963">Cytoplasm</keyword>
<dbReference type="InterPro" id="IPR031372">
    <property type="entry name" value="CAMSAP_CC1"/>
</dbReference>
<dbReference type="SUPFAM" id="SSF50346">
    <property type="entry name" value="PRC-barrel domain"/>
    <property type="match status" value="1"/>
</dbReference>
<feature type="compositionally biased region" description="Polar residues" evidence="8">
    <location>
        <begin position="845"/>
        <end position="862"/>
    </location>
</feature>
<keyword evidence="12" id="KW-1185">Reference proteome</keyword>
<feature type="coiled-coil region" evidence="7">
    <location>
        <begin position="601"/>
        <end position="632"/>
    </location>
</feature>
<feature type="region of interest" description="Disordered" evidence="8">
    <location>
        <begin position="1268"/>
        <end position="1315"/>
    </location>
</feature>
<keyword evidence="3 6" id="KW-0493">Microtubule</keyword>
<dbReference type="GO" id="GO:0036449">
    <property type="term" value="C:microtubule minus-end"/>
    <property type="evidence" value="ECO:0007669"/>
    <property type="project" value="TreeGrafter"/>
</dbReference>
<dbReference type="PROSITE" id="PS50021">
    <property type="entry name" value="CH"/>
    <property type="match status" value="1"/>
</dbReference>
<dbReference type="Proteomes" id="UP000478052">
    <property type="component" value="Unassembled WGS sequence"/>
</dbReference>
<sequence length="1631" mass="184747">AKQRATIKWLLSKAYNNRIPENVIEPFYKDHDNQEHLKPPLVHSLANAELYCLALGNIYSDPNYHNLNHWGVIQALNKKGVTVNDPSVTETVLIQTTPLKLSAHMAIMEAVMTLYAKEVATPNRVMAAIQRLNHVPHRTTIVMPEDNERAILLWVNRTVEALKHRISSSKMENSSVPDIAPVNDFHEVSDGAAIAALISFYCPDELPWQYITVSKAPTSTDCIKNFTVINDFCDHSLPFSIFHMRPQDVYYIRGSMKTNLIAFFADLFNVLEIHPAKCVSFNQGRNDLADELFLLVVIAYPRNSHGVAHKRLLPQAISVIPDLRSNLDSHSTGFTDSYILCMLFYDVYVCCNYLCSILSVGMAHNNTVKKVSNTITLQQPQDGKKTSRCNGEEQFVVHRNRSVLTLNSMLNPSNGDANNDVAAGKPTHWEDTRKQSYAGRRSRRNSFSEDSQLTVENFGGSQDNLHFLGRNPDKEPAIHVGRKDSISKVTNSHTQENDSSGVHNLLQHSNTSPAMSRVSSDASNNSQGLQRMLYDSFDDVESVVQPPMPTLKRSLSYVDTTTQPINPSSTTTWLQQSSSSAAHSDHGDDSESDGSVMSSQLLNIKLKLEEKRRQIENDKRKMESLMNRQRQQVGKAAFFQAVTRSKNGGRNLQSPDSNYGRMMFNDGNISPSSMKNAQQSFSFQDNGMESKWSDRMSQYTDDRKTPDLDHINTDDYNTLSKMHSNYQEIQADLQCLANQQNQMQHNSLQSEMMQHYPGIQSLQQVYQNTHSIHQPQNYLINRQQSNNCVMPNGQMIQHMEHNNTDNNQQWHSLMNHNQSPMPAFNNYNQPQHTQYQNQQGYVNQRPVSSNTQPNPNVYSPSDNHYLPQDPYEQIMPLNKETQSQQFFLHNNQQQPQQQQQQQLQQQQQKFRKSWDISSSPQTHTFAQESQNVWNGSRTIPKSSQPSSLSGSPRQKSEFALLNRSGVKTSPSSPVPPPRRNSNHVVSHSQLPTPSIDDMQPQSISFIGNDANKSDLDLSESLNRIQITSGHRTYRIPSPTRTHMPINRNSFNDNNTSISNTSQDTSANTSDKGFYVSFEDEDAPKRPKPPLRMKKIVSKERNLTQVLNNSVSLNNLDISPRNFNSSTIAKSKELSTPVKSASESAVLQSSNNKINRSKVSASTGVELIIENQNPDPVAIDEMEKKKERILLLSLQRRQQQEEIKNKKEIEAQKRKEKEKEKEEMKLRKKEEEKQRRAVILEQYRIKKTIEEAEREGKTVDKELLNSLKINNTHTMGGPPRLRSKMQSGRPRPKTIHVDRSDTPDGTMTPSRGKKGSITNLATLNSQIRRDYYRGSQDCLAETRRTSTSSLYSDLTDEGKLNTPRNLDRHGSYKNSRVVFSSLANSCLANIFTDSSLDRTKRKTNFGYYNSAPRKSSSLMNLYGKLNVKKNGEGGSSCDQDSMLYRCGDTDSGLGRATPPRRAASPSGPGSLPVRRKFDDAASESGGSDYSGPRLYKQPVTKSNRGIILNAVEYCVFPGVVNREAKKRVLEEINRSEARHFLVLFRDTGCQFRALYLYYPETEEVAKLYGTGPRVVTDRMFDRFFKYNSGGKCFSQVHTKHLTVTIDAFTIHNSLWQGKKVNYPNKKDMTLVV</sequence>
<evidence type="ECO:0000256" key="1">
    <source>
        <dbReference type="ARBA" id="ARBA00004245"/>
    </source>
</evidence>
<protein>
    <submittedName>
        <fullName evidence="11">Patronin</fullName>
    </submittedName>
</protein>
<name>A0A6G0ZA15_APHCR</name>
<dbReference type="GO" id="GO:0005516">
    <property type="term" value="F:calmodulin binding"/>
    <property type="evidence" value="ECO:0007669"/>
    <property type="project" value="InterPro"/>
</dbReference>
<dbReference type="Pfam" id="PF11971">
    <property type="entry name" value="CAMSAP_CH"/>
    <property type="match status" value="1"/>
</dbReference>
<dbReference type="InterPro" id="IPR022613">
    <property type="entry name" value="CH_CAMSAP_2"/>
</dbReference>
<feature type="region of interest" description="Disordered" evidence="8">
    <location>
        <begin position="562"/>
        <end position="596"/>
    </location>
</feature>
<evidence type="ECO:0000256" key="6">
    <source>
        <dbReference type="PROSITE-ProRule" id="PRU00841"/>
    </source>
</evidence>
<evidence type="ECO:0000256" key="3">
    <source>
        <dbReference type="ARBA" id="ARBA00022701"/>
    </source>
</evidence>
<keyword evidence="4 7" id="KW-0175">Coiled coil</keyword>
<feature type="compositionally biased region" description="Polar residues" evidence="8">
    <location>
        <begin position="487"/>
        <end position="526"/>
    </location>
</feature>
<dbReference type="FunFam" id="3.10.20.360:FF:000002">
    <property type="entry name" value="Patronin, isoform M"/>
    <property type="match status" value="1"/>
</dbReference>
<dbReference type="InterPro" id="IPR014797">
    <property type="entry name" value="CKK_CAMSAP"/>
</dbReference>
<dbReference type="Pfam" id="PF17095">
    <property type="entry name" value="CAMSAP_CC1"/>
    <property type="match status" value="1"/>
</dbReference>
<feature type="region of interest" description="Disordered" evidence="8">
    <location>
        <begin position="1200"/>
        <end position="1224"/>
    </location>
</feature>
<evidence type="ECO:0000256" key="8">
    <source>
        <dbReference type="SAM" id="MobiDB-lite"/>
    </source>
</evidence>
<feature type="region of interest" description="Disordered" evidence="8">
    <location>
        <begin position="805"/>
        <end position="869"/>
    </location>
</feature>
<evidence type="ECO:0000259" key="10">
    <source>
        <dbReference type="PROSITE" id="PS51508"/>
    </source>
</evidence>
<feature type="compositionally biased region" description="Polar residues" evidence="8">
    <location>
        <begin position="805"/>
        <end position="820"/>
    </location>
</feature>
<comment type="subcellular location">
    <subcellularLocation>
        <location evidence="1">Cytoplasm</location>
        <location evidence="1">Cytoskeleton</location>
    </subcellularLocation>
</comment>
<dbReference type="GO" id="GO:0007026">
    <property type="term" value="P:negative regulation of microtubule depolymerization"/>
    <property type="evidence" value="ECO:0007669"/>
    <property type="project" value="TreeGrafter"/>
</dbReference>
<dbReference type="OrthoDB" id="2125658at2759"/>
<dbReference type="SUPFAM" id="SSF47576">
    <property type="entry name" value="Calponin-homology domain, CH-domain"/>
    <property type="match status" value="1"/>
</dbReference>
<keyword evidence="5" id="KW-0206">Cytoskeleton</keyword>
<feature type="non-terminal residue" evidence="11">
    <location>
        <position position="1"/>
    </location>
</feature>
<dbReference type="GO" id="GO:0030507">
    <property type="term" value="F:spectrin binding"/>
    <property type="evidence" value="ECO:0007669"/>
    <property type="project" value="InterPro"/>
</dbReference>
<evidence type="ECO:0000259" key="9">
    <source>
        <dbReference type="PROSITE" id="PS50021"/>
    </source>
</evidence>
<proteinExistence type="inferred from homology"/>
<comment type="similarity">
    <text evidence="6">Belongs to the CAMSAP1 family.</text>
</comment>
<dbReference type="Pfam" id="PF08683">
    <property type="entry name" value="CAMSAP_CKK"/>
    <property type="match status" value="1"/>
</dbReference>
<dbReference type="InterPro" id="IPR011033">
    <property type="entry name" value="PRC_barrel-like_sf"/>
</dbReference>
<dbReference type="PROSITE" id="PS51508">
    <property type="entry name" value="CKK"/>
    <property type="match status" value="1"/>
</dbReference>
<feature type="region of interest" description="Disordered" evidence="8">
    <location>
        <begin position="1447"/>
        <end position="1494"/>
    </location>
</feature>
<feature type="compositionally biased region" description="Low complexity" evidence="8">
    <location>
        <begin position="940"/>
        <end position="952"/>
    </location>
</feature>
<evidence type="ECO:0000256" key="4">
    <source>
        <dbReference type="ARBA" id="ARBA00023054"/>
    </source>
</evidence>
<feature type="compositionally biased region" description="Basic and acidic residues" evidence="8">
    <location>
        <begin position="471"/>
        <end position="486"/>
    </location>
</feature>
<gene>
    <name evidence="11" type="ORF">FWK35_00002851</name>
</gene>
<dbReference type="Gene3D" id="3.10.20.360">
    <property type="entry name" value="CKK domain"/>
    <property type="match status" value="1"/>
</dbReference>
<dbReference type="PANTHER" id="PTHR21595">
    <property type="entry name" value="PATRONIN"/>
    <property type="match status" value="1"/>
</dbReference>
<dbReference type="GO" id="GO:0031122">
    <property type="term" value="P:cytoplasmic microtubule organization"/>
    <property type="evidence" value="ECO:0007669"/>
    <property type="project" value="TreeGrafter"/>
</dbReference>
<evidence type="ECO:0000256" key="5">
    <source>
        <dbReference type="ARBA" id="ARBA00023212"/>
    </source>
</evidence>
<feature type="compositionally biased region" description="Polar residues" evidence="8">
    <location>
        <begin position="983"/>
        <end position="992"/>
    </location>
</feature>
<evidence type="ECO:0000313" key="12">
    <source>
        <dbReference type="Proteomes" id="UP000478052"/>
    </source>
</evidence>
<feature type="domain" description="Calponin-homology (CH)" evidence="9">
    <location>
        <begin position="145"/>
        <end position="269"/>
    </location>
</feature>
<feature type="coiled-coil region" evidence="7">
    <location>
        <begin position="719"/>
        <end position="746"/>
    </location>
</feature>
<dbReference type="InterPro" id="IPR036872">
    <property type="entry name" value="CH_dom_sf"/>
</dbReference>
<feature type="region of interest" description="Disordered" evidence="8">
    <location>
        <begin position="409"/>
        <end position="526"/>
    </location>
</feature>
<dbReference type="InterPro" id="IPR038209">
    <property type="entry name" value="CKK_dom_sf"/>
</dbReference>
<evidence type="ECO:0000256" key="2">
    <source>
        <dbReference type="ARBA" id="ARBA00022490"/>
    </source>
</evidence>
<feature type="compositionally biased region" description="Low complexity" evidence="8">
    <location>
        <begin position="825"/>
        <end position="841"/>
    </location>
</feature>
<dbReference type="Pfam" id="PF25532">
    <property type="entry name" value="CH_CAMSAP2_N"/>
    <property type="match status" value="1"/>
</dbReference>
<feature type="compositionally biased region" description="Low complexity" evidence="8">
    <location>
        <begin position="890"/>
        <end position="908"/>
    </location>
</feature>
<dbReference type="SMART" id="SM01051">
    <property type="entry name" value="CAMSAP_CKK"/>
    <property type="match status" value="1"/>
</dbReference>
<dbReference type="EMBL" id="VUJU01000966">
    <property type="protein sequence ID" value="KAF0767447.1"/>
    <property type="molecule type" value="Genomic_DNA"/>
</dbReference>
<evidence type="ECO:0000256" key="7">
    <source>
        <dbReference type="SAM" id="Coils"/>
    </source>
</evidence>
<dbReference type="GO" id="GO:0031175">
    <property type="term" value="P:neuron projection development"/>
    <property type="evidence" value="ECO:0007669"/>
    <property type="project" value="InterPro"/>
</dbReference>
<comment type="domain">
    <text evidence="6">The CKK domain binds microtubules.</text>
</comment>
<dbReference type="PANTHER" id="PTHR21595:SF0">
    <property type="entry name" value="PATRONIN"/>
    <property type="match status" value="1"/>
</dbReference>
<feature type="compositionally biased region" description="Polar residues" evidence="8">
    <location>
        <begin position="1046"/>
        <end position="1069"/>
    </location>
</feature>
<dbReference type="GO" id="GO:0051011">
    <property type="term" value="F:microtubule minus-end binding"/>
    <property type="evidence" value="ECO:0007669"/>
    <property type="project" value="TreeGrafter"/>
</dbReference>
<feature type="compositionally biased region" description="Low complexity" evidence="8">
    <location>
        <begin position="568"/>
        <end position="582"/>
    </location>
</feature>